<dbReference type="AlphaFoldDB" id="A0A5P1EW10"/>
<gene>
    <name evidence="2" type="ORF">A4U43_C05F10140</name>
</gene>
<evidence type="ECO:0000313" key="3">
    <source>
        <dbReference type="Proteomes" id="UP000243459"/>
    </source>
</evidence>
<evidence type="ECO:0000256" key="1">
    <source>
        <dbReference type="SAM" id="MobiDB-lite"/>
    </source>
</evidence>
<protein>
    <submittedName>
        <fullName evidence="2">Uncharacterized protein</fullName>
    </submittedName>
</protein>
<dbReference type="Proteomes" id="UP000243459">
    <property type="component" value="Chromosome 5"/>
</dbReference>
<evidence type="ECO:0000313" key="2">
    <source>
        <dbReference type="EMBL" id="ONK68320.1"/>
    </source>
</evidence>
<reference evidence="3" key="1">
    <citation type="journal article" date="2017" name="Nat. Commun.">
        <title>The asparagus genome sheds light on the origin and evolution of a young Y chromosome.</title>
        <authorList>
            <person name="Harkess A."/>
            <person name="Zhou J."/>
            <person name="Xu C."/>
            <person name="Bowers J.E."/>
            <person name="Van der Hulst R."/>
            <person name="Ayyampalayam S."/>
            <person name="Mercati F."/>
            <person name="Riccardi P."/>
            <person name="McKain M.R."/>
            <person name="Kakrana A."/>
            <person name="Tang H."/>
            <person name="Ray J."/>
            <person name="Groenendijk J."/>
            <person name="Arikit S."/>
            <person name="Mathioni S.M."/>
            <person name="Nakano M."/>
            <person name="Shan H."/>
            <person name="Telgmann-Rauber A."/>
            <person name="Kanno A."/>
            <person name="Yue Z."/>
            <person name="Chen H."/>
            <person name="Li W."/>
            <person name="Chen Y."/>
            <person name="Xu X."/>
            <person name="Zhang Y."/>
            <person name="Luo S."/>
            <person name="Chen H."/>
            <person name="Gao J."/>
            <person name="Mao Z."/>
            <person name="Pires J.C."/>
            <person name="Luo M."/>
            <person name="Kudrna D."/>
            <person name="Wing R.A."/>
            <person name="Meyers B.C."/>
            <person name="Yi K."/>
            <person name="Kong H."/>
            <person name="Lavrijsen P."/>
            <person name="Sunseri F."/>
            <person name="Falavigna A."/>
            <person name="Ye Y."/>
            <person name="Leebens-Mack J.H."/>
            <person name="Chen G."/>
        </authorList>
    </citation>
    <scope>NUCLEOTIDE SEQUENCE [LARGE SCALE GENOMIC DNA]</scope>
    <source>
        <strain evidence="3">cv. DH0086</strain>
    </source>
</reference>
<feature type="region of interest" description="Disordered" evidence="1">
    <location>
        <begin position="77"/>
        <end position="112"/>
    </location>
</feature>
<feature type="compositionally biased region" description="Basic and acidic residues" evidence="1">
    <location>
        <begin position="94"/>
        <end position="109"/>
    </location>
</feature>
<sequence>MMYCYWRFFFKSGTGKHFIIPSDGRIGKTLNGYVILYQEGYHNFFVEEVKKLYTLCSEQNEVHDKNASSAKNLDNFKDYREPASSSNSSDEDETRPKTNDNLSSHEDISKQNTSIQQDQIIIVPQMNSKASGSFSSVEQAIQVFLKNAKIKFYVLYLHLLNFNLSCLRFIKLRVKMRS</sequence>
<organism evidence="2 3">
    <name type="scientific">Asparagus officinalis</name>
    <name type="common">Garden asparagus</name>
    <dbReference type="NCBI Taxonomy" id="4686"/>
    <lineage>
        <taxon>Eukaryota</taxon>
        <taxon>Viridiplantae</taxon>
        <taxon>Streptophyta</taxon>
        <taxon>Embryophyta</taxon>
        <taxon>Tracheophyta</taxon>
        <taxon>Spermatophyta</taxon>
        <taxon>Magnoliopsida</taxon>
        <taxon>Liliopsida</taxon>
        <taxon>Asparagales</taxon>
        <taxon>Asparagaceae</taxon>
        <taxon>Asparagoideae</taxon>
        <taxon>Asparagus</taxon>
    </lineage>
</organism>
<proteinExistence type="predicted"/>
<dbReference type="Gramene" id="ONK68320">
    <property type="protein sequence ID" value="ONK68320"/>
    <property type="gene ID" value="A4U43_C05F10140"/>
</dbReference>
<keyword evidence="3" id="KW-1185">Reference proteome</keyword>
<accession>A0A5P1EW10</accession>
<dbReference type="EMBL" id="CM007385">
    <property type="protein sequence ID" value="ONK68320.1"/>
    <property type="molecule type" value="Genomic_DNA"/>
</dbReference>
<name>A0A5P1EW10_ASPOF</name>